<sequence>MNGWGCYSGCDRLRAVGVELHRWGLRLPTGWSWQDVECAARQGGKTSLQPLRLLCYVVYQCWRAQNAKVHNREVNTPLVIAATIVENLTLFDQGCHLGCWGTSRPFGHFLFPSWCPPPPGWIKVNVDGSLLPSRSAGLGIVVRSEAGAVLMAAGFAWQHWDPGRIELEAIVAIRCVVSQALLAAKGIIIKRDVSNVLDFCSKAIWGTARLGTYPGETDLAFLTDLRRCGYTMCAGKRTVRRITVRGRRSGGLHVGCRRWGG</sequence>
<dbReference type="PANTHER" id="PTHR47723:SF19">
    <property type="entry name" value="POLYNUCLEOTIDYL TRANSFERASE, RIBONUCLEASE H-LIKE SUPERFAMILY PROTEIN"/>
    <property type="match status" value="1"/>
</dbReference>
<protein>
    <recommendedName>
        <fullName evidence="3">RNase H type-1 domain-containing protein</fullName>
    </recommendedName>
</protein>
<accession>A0ABR2M2G0</accession>
<dbReference type="InterPro" id="IPR053151">
    <property type="entry name" value="RNase_H-like"/>
</dbReference>
<name>A0ABR2M2G0_9ASPA</name>
<dbReference type="Proteomes" id="UP001412067">
    <property type="component" value="Unassembled WGS sequence"/>
</dbReference>
<organism evidence="1 2">
    <name type="scientific">Platanthera guangdongensis</name>
    <dbReference type="NCBI Taxonomy" id="2320717"/>
    <lineage>
        <taxon>Eukaryota</taxon>
        <taxon>Viridiplantae</taxon>
        <taxon>Streptophyta</taxon>
        <taxon>Embryophyta</taxon>
        <taxon>Tracheophyta</taxon>
        <taxon>Spermatophyta</taxon>
        <taxon>Magnoliopsida</taxon>
        <taxon>Liliopsida</taxon>
        <taxon>Asparagales</taxon>
        <taxon>Orchidaceae</taxon>
        <taxon>Orchidoideae</taxon>
        <taxon>Orchideae</taxon>
        <taxon>Orchidinae</taxon>
        <taxon>Platanthera</taxon>
    </lineage>
</organism>
<proteinExistence type="predicted"/>
<evidence type="ECO:0000313" key="1">
    <source>
        <dbReference type="EMBL" id="KAK8956009.1"/>
    </source>
</evidence>
<evidence type="ECO:0000313" key="2">
    <source>
        <dbReference type="Proteomes" id="UP001412067"/>
    </source>
</evidence>
<keyword evidence="2" id="KW-1185">Reference proteome</keyword>
<comment type="caution">
    <text evidence="1">The sequence shown here is derived from an EMBL/GenBank/DDBJ whole genome shotgun (WGS) entry which is preliminary data.</text>
</comment>
<reference evidence="1 2" key="1">
    <citation type="journal article" date="2022" name="Nat. Plants">
        <title>Genomes of leafy and leafless Platanthera orchids illuminate the evolution of mycoheterotrophy.</title>
        <authorList>
            <person name="Li M.H."/>
            <person name="Liu K.W."/>
            <person name="Li Z."/>
            <person name="Lu H.C."/>
            <person name="Ye Q.L."/>
            <person name="Zhang D."/>
            <person name="Wang J.Y."/>
            <person name="Li Y.F."/>
            <person name="Zhong Z.M."/>
            <person name="Liu X."/>
            <person name="Yu X."/>
            <person name="Liu D.K."/>
            <person name="Tu X.D."/>
            <person name="Liu B."/>
            <person name="Hao Y."/>
            <person name="Liao X.Y."/>
            <person name="Jiang Y.T."/>
            <person name="Sun W.H."/>
            <person name="Chen J."/>
            <person name="Chen Y.Q."/>
            <person name="Ai Y."/>
            <person name="Zhai J.W."/>
            <person name="Wu S.S."/>
            <person name="Zhou Z."/>
            <person name="Hsiao Y.Y."/>
            <person name="Wu W.L."/>
            <person name="Chen Y.Y."/>
            <person name="Lin Y.F."/>
            <person name="Hsu J.L."/>
            <person name="Li C.Y."/>
            <person name="Wang Z.W."/>
            <person name="Zhao X."/>
            <person name="Zhong W.Y."/>
            <person name="Ma X.K."/>
            <person name="Ma L."/>
            <person name="Huang J."/>
            <person name="Chen G.Z."/>
            <person name="Huang M.Z."/>
            <person name="Huang L."/>
            <person name="Peng D.H."/>
            <person name="Luo Y.B."/>
            <person name="Zou S.Q."/>
            <person name="Chen S.P."/>
            <person name="Lan S."/>
            <person name="Tsai W.C."/>
            <person name="Van de Peer Y."/>
            <person name="Liu Z.J."/>
        </authorList>
    </citation>
    <scope>NUCLEOTIDE SEQUENCE [LARGE SCALE GENOMIC DNA]</scope>
    <source>
        <strain evidence="1">Lor288</strain>
    </source>
</reference>
<dbReference type="EMBL" id="JBBWWR010000013">
    <property type="protein sequence ID" value="KAK8956009.1"/>
    <property type="molecule type" value="Genomic_DNA"/>
</dbReference>
<evidence type="ECO:0008006" key="3">
    <source>
        <dbReference type="Google" id="ProtNLM"/>
    </source>
</evidence>
<gene>
    <name evidence="1" type="ORF">KSP40_PGU005355</name>
</gene>
<dbReference type="PANTHER" id="PTHR47723">
    <property type="entry name" value="OS05G0353850 PROTEIN"/>
    <property type="match status" value="1"/>
</dbReference>